<sequence>MMLYTCMLIVKTSMWKICRLQIPKIVKIVVCFFYNYRFGATDMGNFS</sequence>
<accession>A0A0A9FWZ1</accession>
<name>A0A0A9FWZ1_ARUDO</name>
<reference evidence="1" key="2">
    <citation type="journal article" date="2015" name="Data Brief">
        <title>Shoot transcriptome of the giant reed, Arundo donax.</title>
        <authorList>
            <person name="Barrero R.A."/>
            <person name="Guerrero F.D."/>
            <person name="Moolhuijzen P."/>
            <person name="Goolsby J.A."/>
            <person name="Tidwell J."/>
            <person name="Bellgard S.E."/>
            <person name="Bellgard M.I."/>
        </authorList>
    </citation>
    <scope>NUCLEOTIDE SEQUENCE</scope>
    <source>
        <tissue evidence="1">Shoot tissue taken approximately 20 cm above the soil surface</tissue>
    </source>
</reference>
<evidence type="ECO:0000313" key="1">
    <source>
        <dbReference type="EMBL" id="JAE17360.1"/>
    </source>
</evidence>
<dbReference type="AlphaFoldDB" id="A0A0A9FWZ1"/>
<organism evidence="1">
    <name type="scientific">Arundo donax</name>
    <name type="common">Giant reed</name>
    <name type="synonym">Donax arundinaceus</name>
    <dbReference type="NCBI Taxonomy" id="35708"/>
    <lineage>
        <taxon>Eukaryota</taxon>
        <taxon>Viridiplantae</taxon>
        <taxon>Streptophyta</taxon>
        <taxon>Embryophyta</taxon>
        <taxon>Tracheophyta</taxon>
        <taxon>Spermatophyta</taxon>
        <taxon>Magnoliopsida</taxon>
        <taxon>Liliopsida</taxon>
        <taxon>Poales</taxon>
        <taxon>Poaceae</taxon>
        <taxon>PACMAD clade</taxon>
        <taxon>Arundinoideae</taxon>
        <taxon>Arundineae</taxon>
        <taxon>Arundo</taxon>
    </lineage>
</organism>
<dbReference type="EMBL" id="GBRH01180536">
    <property type="protein sequence ID" value="JAE17360.1"/>
    <property type="molecule type" value="Transcribed_RNA"/>
</dbReference>
<reference evidence="1" key="1">
    <citation type="submission" date="2014-09" db="EMBL/GenBank/DDBJ databases">
        <authorList>
            <person name="Magalhaes I.L.F."/>
            <person name="Oliveira U."/>
            <person name="Santos F.R."/>
            <person name="Vidigal T.H.D.A."/>
            <person name="Brescovit A.D."/>
            <person name="Santos A.J."/>
        </authorList>
    </citation>
    <scope>NUCLEOTIDE SEQUENCE</scope>
    <source>
        <tissue evidence="1">Shoot tissue taken approximately 20 cm above the soil surface</tissue>
    </source>
</reference>
<proteinExistence type="predicted"/>
<protein>
    <submittedName>
        <fullName evidence="1">Uncharacterized protein</fullName>
    </submittedName>
</protein>